<proteinExistence type="predicted"/>
<dbReference type="AlphaFoldDB" id="A0A0E9RBY7"/>
<sequence>MQGLLCSHYPKLAGSLKQASAFSLGTAVFQATSSPVFWIFQSLSLIKEILWLIESAKMYVWFY</sequence>
<dbReference type="EMBL" id="GBXM01082734">
    <property type="protein sequence ID" value="JAH25843.1"/>
    <property type="molecule type" value="Transcribed_RNA"/>
</dbReference>
<organism evidence="1">
    <name type="scientific">Anguilla anguilla</name>
    <name type="common">European freshwater eel</name>
    <name type="synonym">Muraena anguilla</name>
    <dbReference type="NCBI Taxonomy" id="7936"/>
    <lineage>
        <taxon>Eukaryota</taxon>
        <taxon>Metazoa</taxon>
        <taxon>Chordata</taxon>
        <taxon>Craniata</taxon>
        <taxon>Vertebrata</taxon>
        <taxon>Euteleostomi</taxon>
        <taxon>Actinopterygii</taxon>
        <taxon>Neopterygii</taxon>
        <taxon>Teleostei</taxon>
        <taxon>Anguilliformes</taxon>
        <taxon>Anguillidae</taxon>
        <taxon>Anguilla</taxon>
    </lineage>
</organism>
<reference evidence="1" key="2">
    <citation type="journal article" date="2015" name="Fish Shellfish Immunol.">
        <title>Early steps in the European eel (Anguilla anguilla)-Vibrio vulnificus interaction in the gills: Role of the RtxA13 toxin.</title>
        <authorList>
            <person name="Callol A."/>
            <person name="Pajuelo D."/>
            <person name="Ebbesson L."/>
            <person name="Teles M."/>
            <person name="MacKenzie S."/>
            <person name="Amaro C."/>
        </authorList>
    </citation>
    <scope>NUCLEOTIDE SEQUENCE</scope>
</reference>
<name>A0A0E9RBY7_ANGAN</name>
<evidence type="ECO:0000313" key="1">
    <source>
        <dbReference type="EMBL" id="JAH25843.1"/>
    </source>
</evidence>
<reference evidence="1" key="1">
    <citation type="submission" date="2014-11" db="EMBL/GenBank/DDBJ databases">
        <authorList>
            <person name="Amaro Gonzalez C."/>
        </authorList>
    </citation>
    <scope>NUCLEOTIDE SEQUENCE</scope>
</reference>
<accession>A0A0E9RBY7</accession>
<protein>
    <submittedName>
        <fullName evidence="1">Uncharacterized protein</fullName>
    </submittedName>
</protein>